<evidence type="ECO:0000256" key="1">
    <source>
        <dbReference type="SAM" id="MobiDB-lite"/>
    </source>
</evidence>
<comment type="caution">
    <text evidence="2">The sequence shown here is derived from an EMBL/GenBank/DDBJ whole genome shotgun (WGS) entry which is preliminary data.</text>
</comment>
<gene>
    <name evidence="2" type="ORF">ACG02S_03990</name>
</gene>
<dbReference type="RefSeq" id="WP_394469132.1">
    <property type="nucleotide sequence ID" value="NZ_JBIGHY010000001.1"/>
</dbReference>
<feature type="region of interest" description="Disordered" evidence="1">
    <location>
        <begin position="108"/>
        <end position="128"/>
    </location>
</feature>
<dbReference type="Proteomes" id="UP001606300">
    <property type="component" value="Unassembled WGS sequence"/>
</dbReference>
<name>A0ABW7EHW3_9BURK</name>
<feature type="compositionally biased region" description="Basic residues" evidence="1">
    <location>
        <begin position="112"/>
        <end position="127"/>
    </location>
</feature>
<protein>
    <submittedName>
        <fullName evidence="2">Uncharacterized protein</fullName>
    </submittedName>
</protein>
<evidence type="ECO:0000313" key="2">
    <source>
        <dbReference type="EMBL" id="MFG6413053.1"/>
    </source>
</evidence>
<reference evidence="2 3" key="1">
    <citation type="submission" date="2024-09" db="EMBL/GenBank/DDBJ databases">
        <title>Novel species of the genus Pelomonas and Roseateles isolated from streams.</title>
        <authorList>
            <person name="Lu H."/>
        </authorList>
    </citation>
    <scope>NUCLEOTIDE SEQUENCE [LARGE SCALE GENOMIC DNA]</scope>
    <source>
        <strain evidence="2 3">DC23W</strain>
    </source>
</reference>
<proteinExistence type="predicted"/>
<organism evidence="2 3">
    <name type="scientific">Pelomonas dachongensis</name>
    <dbReference type="NCBI Taxonomy" id="3299029"/>
    <lineage>
        <taxon>Bacteria</taxon>
        <taxon>Pseudomonadati</taxon>
        <taxon>Pseudomonadota</taxon>
        <taxon>Betaproteobacteria</taxon>
        <taxon>Burkholderiales</taxon>
        <taxon>Sphaerotilaceae</taxon>
        <taxon>Roseateles</taxon>
    </lineage>
</organism>
<keyword evidence="3" id="KW-1185">Reference proteome</keyword>
<dbReference type="EMBL" id="JBIGHY010000001">
    <property type="protein sequence ID" value="MFG6413053.1"/>
    <property type="molecule type" value="Genomic_DNA"/>
</dbReference>
<accession>A0ABW7EHW3</accession>
<evidence type="ECO:0000313" key="3">
    <source>
        <dbReference type="Proteomes" id="UP001606300"/>
    </source>
</evidence>
<sequence length="226" mass="25155">MAKAHIDLSVTELSDKVMKELESKLNGKTLNFTSTNAELDLDGQFVDAVRWQGKLWETVVEASGVKSPGKPKKITSNLAEPGTYNVELELWDRMLKFKVAIAMPSGSDKTSRQIKRNSKPPHVKVHNKGANLSACPAGYLNDLKDLMTQMGKTASYAYVGGGGSSKGWDPKFNKHQCHEQPGQGWKAYIDEPSMGNGTTWRLYFQLEFDVPTQTLHVNMTKVQQDH</sequence>